<name>A0ABD6AK92_9EURY</name>
<keyword evidence="3" id="KW-1185">Reference proteome</keyword>
<sequence length="296" mass="31521">MAAPTDSDREVTVRLSAAGRPPVREGPSPERVVSVLFDTGIEEWRRGRRGSPGPGPAREAIVAASDTTRGAVGTTQVVPSRRLAYTTLDESAPLDRVADAVSAHVVDVDGEAPSVVVDDVAPVLVDRGLDATRSLVAALGSLTDVAEVVVGCSYGPETAADVRSLFDPTDVSEPVDHPVTGTVDRLRRDDPTTFGYVRRHWAEARDGIERCTRNYPQSKQVHAALSDPETTPRTLGATLSGLVRLDVLDTWGETVGSTRYDLTAYDPDRMWVVGAALATSSEEPDADGESMTADDD</sequence>
<organism evidence="2 3">
    <name type="scientific">Halorubrum rutilum</name>
    <dbReference type="NCBI Taxonomy" id="1364933"/>
    <lineage>
        <taxon>Archaea</taxon>
        <taxon>Methanobacteriati</taxon>
        <taxon>Methanobacteriota</taxon>
        <taxon>Stenosarchaea group</taxon>
        <taxon>Halobacteria</taxon>
        <taxon>Halobacteriales</taxon>
        <taxon>Haloferacaceae</taxon>
        <taxon>Halorubrum</taxon>
    </lineage>
</organism>
<feature type="region of interest" description="Disordered" evidence="1">
    <location>
        <begin position="1"/>
        <end position="29"/>
    </location>
</feature>
<protein>
    <recommendedName>
        <fullName evidence="4">Halobacterial output domain-containing protein</fullName>
    </recommendedName>
</protein>
<feature type="compositionally biased region" description="Basic and acidic residues" evidence="1">
    <location>
        <begin position="1"/>
        <end position="12"/>
    </location>
</feature>
<evidence type="ECO:0000256" key="1">
    <source>
        <dbReference type="SAM" id="MobiDB-lite"/>
    </source>
</evidence>
<comment type="caution">
    <text evidence="2">The sequence shown here is derived from an EMBL/GenBank/DDBJ whole genome shotgun (WGS) entry which is preliminary data.</text>
</comment>
<reference evidence="2 3" key="1">
    <citation type="journal article" date="2019" name="Int. J. Syst. Evol. Microbiol.">
        <title>The Global Catalogue of Microorganisms (GCM) 10K type strain sequencing project: providing services to taxonomists for standard genome sequencing and annotation.</title>
        <authorList>
            <consortium name="The Broad Institute Genomics Platform"/>
            <consortium name="The Broad Institute Genome Sequencing Center for Infectious Disease"/>
            <person name="Wu L."/>
            <person name="Ma J."/>
        </authorList>
    </citation>
    <scope>NUCLEOTIDE SEQUENCE [LARGE SCALE GENOMIC DNA]</scope>
    <source>
        <strain evidence="2 3">CGMCC 1.12554</strain>
    </source>
</reference>
<gene>
    <name evidence="2" type="ORF">ACFQMF_08905</name>
</gene>
<evidence type="ECO:0000313" key="3">
    <source>
        <dbReference type="Proteomes" id="UP001596545"/>
    </source>
</evidence>
<accession>A0ABD6AK92</accession>
<proteinExistence type="predicted"/>
<dbReference type="RefSeq" id="WP_256408915.1">
    <property type="nucleotide sequence ID" value="NZ_JANHDN010000004.1"/>
</dbReference>
<evidence type="ECO:0008006" key="4">
    <source>
        <dbReference type="Google" id="ProtNLM"/>
    </source>
</evidence>
<evidence type="ECO:0000313" key="2">
    <source>
        <dbReference type="EMBL" id="MFC7324698.1"/>
    </source>
</evidence>
<dbReference type="AlphaFoldDB" id="A0ABD6AK92"/>
<dbReference type="EMBL" id="JBHTBL010000005">
    <property type="protein sequence ID" value="MFC7324698.1"/>
    <property type="molecule type" value="Genomic_DNA"/>
</dbReference>
<dbReference type="Proteomes" id="UP001596545">
    <property type="component" value="Unassembled WGS sequence"/>
</dbReference>